<comment type="caution">
    <text evidence="3">The sequence shown here is derived from an EMBL/GenBank/DDBJ whole genome shotgun (WGS) entry which is preliminary data.</text>
</comment>
<evidence type="ECO:0000313" key="4">
    <source>
        <dbReference type="Proteomes" id="UP001139410"/>
    </source>
</evidence>
<dbReference type="Pfam" id="PF03061">
    <property type="entry name" value="4HBT"/>
    <property type="match status" value="1"/>
</dbReference>
<evidence type="ECO:0000313" key="3">
    <source>
        <dbReference type="EMBL" id="MCF2515619.1"/>
    </source>
</evidence>
<dbReference type="SUPFAM" id="SSF54637">
    <property type="entry name" value="Thioesterase/thiol ester dehydrase-isomerase"/>
    <property type="match status" value="1"/>
</dbReference>
<feature type="region of interest" description="Disordered" evidence="1">
    <location>
        <begin position="134"/>
        <end position="154"/>
    </location>
</feature>
<name>A0A9X1TWP3_9SPHN</name>
<dbReference type="GO" id="GO:0016790">
    <property type="term" value="F:thiolester hydrolase activity"/>
    <property type="evidence" value="ECO:0007669"/>
    <property type="project" value="UniProtKB-ARBA"/>
</dbReference>
<accession>A0A9X1TWP3</accession>
<dbReference type="CDD" id="cd03443">
    <property type="entry name" value="PaaI_thioesterase"/>
    <property type="match status" value="1"/>
</dbReference>
<keyword evidence="4" id="KW-1185">Reference proteome</keyword>
<reference evidence="3" key="1">
    <citation type="submission" date="2022-01" db="EMBL/GenBank/DDBJ databases">
        <authorList>
            <person name="Jo J.-H."/>
            <person name="Im W.-T."/>
        </authorList>
    </citation>
    <scope>NUCLEOTIDE SEQUENCE</scope>
    <source>
        <strain evidence="3">G124</strain>
    </source>
</reference>
<evidence type="ECO:0000259" key="2">
    <source>
        <dbReference type="Pfam" id="PF03061"/>
    </source>
</evidence>
<proteinExistence type="predicted"/>
<feature type="domain" description="Thioesterase" evidence="2">
    <location>
        <begin position="58"/>
        <end position="115"/>
    </location>
</feature>
<dbReference type="Proteomes" id="UP001139410">
    <property type="component" value="Unassembled WGS sequence"/>
</dbReference>
<gene>
    <name evidence="3" type="ORF">LVY65_11170</name>
</gene>
<dbReference type="EMBL" id="JAKFGM010000003">
    <property type="protein sequence ID" value="MCF2515619.1"/>
    <property type="molecule type" value="Genomic_DNA"/>
</dbReference>
<dbReference type="InterPro" id="IPR029069">
    <property type="entry name" value="HotDog_dom_sf"/>
</dbReference>
<evidence type="ECO:0000256" key="1">
    <source>
        <dbReference type="SAM" id="MobiDB-lite"/>
    </source>
</evidence>
<dbReference type="Gene3D" id="3.10.129.10">
    <property type="entry name" value="Hotdog Thioesterase"/>
    <property type="match status" value="1"/>
</dbReference>
<sequence>MTLPSGAEEDPENPGWYSWGDFPRGSFAAQTGRLLFKPDGEGQARCRMFPNESHLNMGGSIHGGAVMSFIDMALFAGGRCAGMAEGHYVTLDCATHFIARGRIDVPLDAVVRLVGQTKGGHIFLSGHCEQDGQPTHSFTGTLKRVTRPNGPAKD</sequence>
<organism evidence="3 4">
    <name type="scientific">Sphingomonas cremea</name>
    <dbReference type="NCBI Taxonomy" id="2904799"/>
    <lineage>
        <taxon>Bacteria</taxon>
        <taxon>Pseudomonadati</taxon>
        <taxon>Pseudomonadota</taxon>
        <taxon>Alphaproteobacteria</taxon>
        <taxon>Sphingomonadales</taxon>
        <taxon>Sphingomonadaceae</taxon>
        <taxon>Sphingomonas</taxon>
    </lineage>
</organism>
<dbReference type="InterPro" id="IPR006683">
    <property type="entry name" value="Thioestr_dom"/>
</dbReference>
<protein>
    <submittedName>
        <fullName evidence="3">PaaI family thioesterase</fullName>
    </submittedName>
</protein>
<dbReference type="AlphaFoldDB" id="A0A9X1TWP3"/>
<dbReference type="RefSeq" id="WP_235068323.1">
    <property type="nucleotide sequence ID" value="NZ_JAKFGM010000003.1"/>
</dbReference>